<dbReference type="InterPro" id="IPR028082">
    <property type="entry name" value="Peripla_BP_I"/>
</dbReference>
<keyword evidence="2" id="KW-0805">Transcription regulation</keyword>
<accession>A0A7V7QL08</accession>
<protein>
    <submittedName>
        <fullName evidence="6">LacI family transcriptional regulator</fullName>
    </submittedName>
</protein>
<dbReference type="EMBL" id="WAGX01000005">
    <property type="protein sequence ID" value="KAB1438313.1"/>
    <property type="molecule type" value="Genomic_DNA"/>
</dbReference>
<dbReference type="GO" id="GO:0000976">
    <property type="term" value="F:transcription cis-regulatory region binding"/>
    <property type="evidence" value="ECO:0007669"/>
    <property type="project" value="TreeGrafter"/>
</dbReference>
<evidence type="ECO:0000313" key="6">
    <source>
        <dbReference type="EMBL" id="KAB1438313.1"/>
    </source>
</evidence>
<dbReference type="PROSITE" id="PS50932">
    <property type="entry name" value="HTH_LACI_2"/>
    <property type="match status" value="1"/>
</dbReference>
<evidence type="ECO:0000256" key="3">
    <source>
        <dbReference type="ARBA" id="ARBA00023125"/>
    </source>
</evidence>
<dbReference type="PANTHER" id="PTHR30146:SF148">
    <property type="entry name" value="HTH-TYPE TRANSCRIPTIONAL REPRESSOR PURR-RELATED"/>
    <property type="match status" value="1"/>
</dbReference>
<dbReference type="SMART" id="SM00354">
    <property type="entry name" value="HTH_LACI"/>
    <property type="match status" value="1"/>
</dbReference>
<dbReference type="Gene3D" id="1.10.260.40">
    <property type="entry name" value="lambda repressor-like DNA-binding domains"/>
    <property type="match status" value="1"/>
</dbReference>
<dbReference type="InterPro" id="IPR046335">
    <property type="entry name" value="LacI/GalR-like_sensor"/>
</dbReference>
<dbReference type="InterPro" id="IPR000843">
    <property type="entry name" value="HTH_LacI"/>
</dbReference>
<comment type="caution">
    <text evidence="6">The sequence shown here is derived from an EMBL/GenBank/DDBJ whole genome shotgun (WGS) entry which is preliminary data.</text>
</comment>
<dbReference type="CDD" id="cd01392">
    <property type="entry name" value="HTH_LacI"/>
    <property type="match status" value="1"/>
</dbReference>
<dbReference type="Pfam" id="PF13377">
    <property type="entry name" value="Peripla_BP_3"/>
    <property type="match status" value="1"/>
</dbReference>
<feature type="domain" description="HTH lacI-type" evidence="5">
    <location>
        <begin position="2"/>
        <end position="56"/>
    </location>
</feature>
<evidence type="ECO:0000259" key="5">
    <source>
        <dbReference type="PROSITE" id="PS50932"/>
    </source>
</evidence>
<reference evidence="6 7" key="2">
    <citation type="submission" date="2020-02" db="EMBL/GenBank/DDBJ databases">
        <title>Candidatus Galacturonibacter soehngenii shows hetero-acetogenic catabolism of galacturonic acid but lacks a canonical carbon monoxide dehydrogenase/acetyl-CoA synthase complex.</title>
        <authorList>
            <person name="Diender M."/>
            <person name="Stouten G.R."/>
            <person name="Petersen J.F."/>
            <person name="Nielsen P.H."/>
            <person name="Dueholm M.S."/>
            <person name="Pronk J.T."/>
            <person name="Van Loosdrecht M.C.M."/>
        </authorList>
    </citation>
    <scope>NUCLEOTIDE SEQUENCE [LARGE SCALE GENOMIC DNA]</scope>
    <source>
        <strain evidence="6">GalUA</strain>
    </source>
</reference>
<evidence type="ECO:0000313" key="7">
    <source>
        <dbReference type="Proteomes" id="UP000461768"/>
    </source>
</evidence>
<dbReference type="PANTHER" id="PTHR30146">
    <property type="entry name" value="LACI-RELATED TRANSCRIPTIONAL REPRESSOR"/>
    <property type="match status" value="1"/>
</dbReference>
<keyword evidence="7" id="KW-1185">Reference proteome</keyword>
<dbReference type="CDD" id="cd06267">
    <property type="entry name" value="PBP1_LacI_sugar_binding-like"/>
    <property type="match status" value="1"/>
</dbReference>
<keyword evidence="1" id="KW-0678">Repressor</keyword>
<keyword evidence="4" id="KW-0804">Transcription</keyword>
<proteinExistence type="predicted"/>
<dbReference type="AlphaFoldDB" id="A0A7V7QL08"/>
<name>A0A7V7QL08_9FIRM</name>
<dbReference type="SUPFAM" id="SSF47413">
    <property type="entry name" value="lambda repressor-like DNA-binding domains"/>
    <property type="match status" value="1"/>
</dbReference>
<dbReference type="Gene3D" id="3.40.50.2300">
    <property type="match status" value="2"/>
</dbReference>
<evidence type="ECO:0000256" key="1">
    <source>
        <dbReference type="ARBA" id="ARBA00022491"/>
    </source>
</evidence>
<dbReference type="OrthoDB" id="9789891at2"/>
<keyword evidence="3" id="KW-0238">DNA-binding</keyword>
<dbReference type="RefSeq" id="WP_151145545.1">
    <property type="nucleotide sequence ID" value="NZ_WAGX01000005.1"/>
</dbReference>
<dbReference type="SUPFAM" id="SSF53822">
    <property type="entry name" value="Periplasmic binding protein-like I"/>
    <property type="match status" value="1"/>
</dbReference>
<dbReference type="Pfam" id="PF00356">
    <property type="entry name" value="LacI"/>
    <property type="match status" value="1"/>
</dbReference>
<organism evidence="6 7">
    <name type="scientific">Candidatus Galacturonatibacter soehngenii</name>
    <dbReference type="NCBI Taxonomy" id="2307010"/>
    <lineage>
        <taxon>Bacteria</taxon>
        <taxon>Bacillati</taxon>
        <taxon>Bacillota</taxon>
        <taxon>Clostridia</taxon>
        <taxon>Lachnospirales</taxon>
        <taxon>Lachnospiraceae</taxon>
        <taxon>Candidatus Galacturonatibacter</taxon>
    </lineage>
</organism>
<evidence type="ECO:0000256" key="2">
    <source>
        <dbReference type="ARBA" id="ARBA00023015"/>
    </source>
</evidence>
<reference evidence="6 7" key="1">
    <citation type="submission" date="2019-09" db="EMBL/GenBank/DDBJ databases">
        <authorList>
            <person name="Valk L.C."/>
        </authorList>
    </citation>
    <scope>NUCLEOTIDE SEQUENCE [LARGE SCALE GENOMIC DNA]</scope>
    <source>
        <strain evidence="6">GalUA</strain>
    </source>
</reference>
<sequence length="340" mass="37834">MISIKTIAEKCNVSVATVSKALNGHNDIGDETRVRIKKAADELGYLPNAAARALKTNRTYSIGVLFEEEAGCGLTHEYFSGVLNGLKLEVEKNGYDILFISSNFENKKISYYEHCKYRNLDGIAIVCADYKNKQVHELMEGTIPVVTIDYVHYNCTAVCSNNIQGIEDLLRYIYSKGHRKIAYIHGQSNSYVTKERLASFYRTMDSLGIEVPDTYIETADYIETTKTAVCTKKLLELPDPPTCIIYPDDTALLGGMNVIKQLGLQIPKDISIAGYDGSKMSQLLYPTIATIKQDAQRIGTEAARRLICNIEKPKLALVERVIIEGMLLTGQSIANLEPNQ</sequence>
<dbReference type="InterPro" id="IPR010982">
    <property type="entry name" value="Lambda_DNA-bd_dom_sf"/>
</dbReference>
<gene>
    <name evidence="6" type="ORF">F7O84_12235</name>
</gene>
<dbReference type="GO" id="GO:0003700">
    <property type="term" value="F:DNA-binding transcription factor activity"/>
    <property type="evidence" value="ECO:0007669"/>
    <property type="project" value="TreeGrafter"/>
</dbReference>
<dbReference type="Proteomes" id="UP000461768">
    <property type="component" value="Unassembled WGS sequence"/>
</dbReference>
<evidence type="ECO:0000256" key="4">
    <source>
        <dbReference type="ARBA" id="ARBA00023163"/>
    </source>
</evidence>